<dbReference type="GO" id="GO:0005960">
    <property type="term" value="C:glycine cleavage complex"/>
    <property type="evidence" value="ECO:0007669"/>
    <property type="project" value="InterPro"/>
</dbReference>
<dbReference type="InterPro" id="IPR033753">
    <property type="entry name" value="GCV_H/Fam206"/>
</dbReference>
<name>A0A0F9JPB1_9ZZZZ</name>
<comment type="caution">
    <text evidence="2">The sequence shown here is derived from an EMBL/GenBank/DDBJ whole genome shotgun (WGS) entry which is preliminary data.</text>
</comment>
<proteinExistence type="predicted"/>
<dbReference type="InterPro" id="IPR000089">
    <property type="entry name" value="Biotin_lipoyl"/>
</dbReference>
<dbReference type="SUPFAM" id="SSF51230">
    <property type="entry name" value="Single hybrid motif"/>
    <property type="match status" value="1"/>
</dbReference>
<dbReference type="GO" id="GO:0005829">
    <property type="term" value="C:cytosol"/>
    <property type="evidence" value="ECO:0007669"/>
    <property type="project" value="TreeGrafter"/>
</dbReference>
<dbReference type="PANTHER" id="PTHR11715:SF3">
    <property type="entry name" value="GLYCINE CLEAVAGE SYSTEM H PROTEIN-RELATED"/>
    <property type="match status" value="1"/>
</dbReference>
<dbReference type="AlphaFoldDB" id="A0A0F9JPB1"/>
<feature type="domain" description="Lipoyl-binding" evidence="1">
    <location>
        <begin position="17"/>
        <end position="109"/>
    </location>
</feature>
<dbReference type="InterPro" id="IPR002930">
    <property type="entry name" value="GCV_H"/>
</dbReference>
<dbReference type="EMBL" id="LAZR01017356">
    <property type="protein sequence ID" value="KKM00768.1"/>
    <property type="molecule type" value="Genomic_DNA"/>
</dbReference>
<dbReference type="Gene3D" id="2.40.50.100">
    <property type="match status" value="1"/>
</dbReference>
<dbReference type="CDD" id="cd06848">
    <property type="entry name" value="GCS_H"/>
    <property type="match status" value="1"/>
</dbReference>
<dbReference type="GO" id="GO:0009249">
    <property type="term" value="P:protein lipoylation"/>
    <property type="evidence" value="ECO:0007669"/>
    <property type="project" value="TreeGrafter"/>
</dbReference>
<evidence type="ECO:0000313" key="2">
    <source>
        <dbReference type="EMBL" id="KKM00768.1"/>
    </source>
</evidence>
<protein>
    <recommendedName>
        <fullName evidence="1">Lipoyl-binding domain-containing protein</fullName>
    </recommendedName>
</protein>
<dbReference type="Pfam" id="PF01597">
    <property type="entry name" value="GCV_H"/>
    <property type="match status" value="1"/>
</dbReference>
<dbReference type="PANTHER" id="PTHR11715">
    <property type="entry name" value="GLYCINE CLEAVAGE SYSTEM H PROTEIN"/>
    <property type="match status" value="1"/>
</dbReference>
<organism evidence="2">
    <name type="scientific">marine sediment metagenome</name>
    <dbReference type="NCBI Taxonomy" id="412755"/>
    <lineage>
        <taxon>unclassified sequences</taxon>
        <taxon>metagenomes</taxon>
        <taxon>ecological metagenomes</taxon>
    </lineage>
</organism>
<dbReference type="GO" id="GO:0019464">
    <property type="term" value="P:glycine decarboxylation via glycine cleavage system"/>
    <property type="evidence" value="ECO:0007669"/>
    <property type="project" value="InterPro"/>
</dbReference>
<evidence type="ECO:0000259" key="1">
    <source>
        <dbReference type="PROSITE" id="PS50968"/>
    </source>
</evidence>
<dbReference type="PROSITE" id="PS50968">
    <property type="entry name" value="BIOTINYL_LIPOYL"/>
    <property type="match status" value="1"/>
</dbReference>
<reference evidence="2" key="1">
    <citation type="journal article" date="2015" name="Nature">
        <title>Complex archaea that bridge the gap between prokaryotes and eukaryotes.</title>
        <authorList>
            <person name="Spang A."/>
            <person name="Saw J.H."/>
            <person name="Jorgensen S.L."/>
            <person name="Zaremba-Niedzwiedzka K."/>
            <person name="Martijn J."/>
            <person name="Lind A.E."/>
            <person name="van Eijk R."/>
            <person name="Schleper C."/>
            <person name="Guy L."/>
            <person name="Ettema T.J."/>
        </authorList>
    </citation>
    <scope>NUCLEOTIDE SEQUENCE</scope>
</reference>
<gene>
    <name evidence="2" type="ORF">LCGC14_1801160</name>
</gene>
<feature type="non-terminal residue" evidence="2">
    <location>
        <position position="1"/>
    </location>
</feature>
<accession>A0A0F9JPB1</accession>
<sequence length="131" mass="14519">KMTKWFTKTHQWFDDETKEVGITPYAADQLGEISFVDVEGLDGAELEQVTMDGDEPTSDPIDCTVESSKAVGDIYSPVSGSVTEINNKLMDEPEKINDDAFTAWLFKIEPSNWDADKGNLIDESAYNAFVG</sequence>
<dbReference type="InterPro" id="IPR011053">
    <property type="entry name" value="Single_hybrid_motif"/>
</dbReference>